<keyword evidence="2" id="KW-1185">Reference proteome</keyword>
<evidence type="ECO:0000313" key="2">
    <source>
        <dbReference type="Proteomes" id="UP000304953"/>
    </source>
</evidence>
<reference evidence="1" key="1">
    <citation type="submission" date="2019-04" db="EMBL/GenBank/DDBJ databases">
        <title>Microbes associate with the intestines of laboratory mice.</title>
        <authorList>
            <person name="Navarre W."/>
            <person name="Wong E."/>
            <person name="Huang K."/>
            <person name="Tropini C."/>
            <person name="Ng K."/>
            <person name="Yu B."/>
        </authorList>
    </citation>
    <scope>NUCLEOTIDE SEQUENCE</scope>
    <source>
        <strain evidence="1">NM01_1-7b</strain>
    </source>
</reference>
<protein>
    <submittedName>
        <fullName evidence="1">Uncharacterized protein</fullName>
    </submittedName>
</protein>
<gene>
    <name evidence="1" type="ORF">E5329_11280</name>
</gene>
<name>A0AC61RWB6_9FIRM</name>
<accession>A0AC61RWB6</accession>
<organism evidence="1 2">
    <name type="scientific">Petralouisia muris</name>
    <dbReference type="NCBI Taxonomy" id="3032872"/>
    <lineage>
        <taxon>Bacteria</taxon>
        <taxon>Bacillati</taxon>
        <taxon>Bacillota</taxon>
        <taxon>Clostridia</taxon>
        <taxon>Lachnospirales</taxon>
        <taxon>Lachnospiraceae</taxon>
        <taxon>Petralouisia</taxon>
    </lineage>
</organism>
<dbReference type="EMBL" id="SRYA01000019">
    <property type="protein sequence ID" value="TGY96216.1"/>
    <property type="molecule type" value="Genomic_DNA"/>
</dbReference>
<evidence type="ECO:0000313" key="1">
    <source>
        <dbReference type="EMBL" id="TGY96216.1"/>
    </source>
</evidence>
<sequence length="88" mass="10407">MSKKERIFLRVTSDKKELWEQRAKKQGLTLTGLITYRMDNCETIPPKTHEQNVVDSMKENYLINTFLQSPDLSDKTKNIIVKEMKKYV</sequence>
<dbReference type="Proteomes" id="UP000304953">
    <property type="component" value="Unassembled WGS sequence"/>
</dbReference>
<proteinExistence type="predicted"/>
<comment type="caution">
    <text evidence="1">The sequence shown here is derived from an EMBL/GenBank/DDBJ whole genome shotgun (WGS) entry which is preliminary data.</text>
</comment>